<comment type="caution">
    <text evidence="1">The sequence shown here is derived from an EMBL/GenBank/DDBJ whole genome shotgun (WGS) entry which is preliminary data.</text>
</comment>
<protein>
    <submittedName>
        <fullName evidence="1">Uncharacterized protein</fullName>
    </submittedName>
</protein>
<organism evidence="1 2">
    <name type="scientific">Persea americana</name>
    <name type="common">Avocado</name>
    <dbReference type="NCBI Taxonomy" id="3435"/>
    <lineage>
        <taxon>Eukaryota</taxon>
        <taxon>Viridiplantae</taxon>
        <taxon>Streptophyta</taxon>
        <taxon>Embryophyta</taxon>
        <taxon>Tracheophyta</taxon>
        <taxon>Spermatophyta</taxon>
        <taxon>Magnoliopsida</taxon>
        <taxon>Magnoliidae</taxon>
        <taxon>Laurales</taxon>
        <taxon>Lauraceae</taxon>
        <taxon>Persea</taxon>
    </lineage>
</organism>
<evidence type="ECO:0000313" key="2">
    <source>
        <dbReference type="Proteomes" id="UP001234297"/>
    </source>
</evidence>
<proteinExistence type="predicted"/>
<name>A0ACC2MPF9_PERAE</name>
<sequence length="96" mass="11119">MKFTLQWPFLRYAGKCFPTLQAEGIYKFGSDMFGFSSILDQNLVIPDLDHYQSRTLRVARVNSRVFEFILRIAALKKETESENEAAKTIRIISSPR</sequence>
<accession>A0ACC2MPF9</accession>
<keyword evidence="2" id="KW-1185">Reference proteome</keyword>
<gene>
    <name evidence="1" type="ORF">MRB53_000366</name>
</gene>
<reference evidence="1 2" key="1">
    <citation type="journal article" date="2022" name="Hortic Res">
        <title>A haplotype resolved chromosomal level avocado genome allows analysis of novel avocado genes.</title>
        <authorList>
            <person name="Nath O."/>
            <person name="Fletcher S.J."/>
            <person name="Hayward A."/>
            <person name="Shaw L.M."/>
            <person name="Masouleh A.K."/>
            <person name="Furtado A."/>
            <person name="Henry R.J."/>
            <person name="Mitter N."/>
        </authorList>
    </citation>
    <scope>NUCLEOTIDE SEQUENCE [LARGE SCALE GENOMIC DNA]</scope>
    <source>
        <strain evidence="2">cv. Hass</strain>
    </source>
</reference>
<dbReference type="Proteomes" id="UP001234297">
    <property type="component" value="Chromosome 1"/>
</dbReference>
<dbReference type="EMBL" id="CM056809">
    <property type="protein sequence ID" value="KAJ8647343.1"/>
    <property type="molecule type" value="Genomic_DNA"/>
</dbReference>
<evidence type="ECO:0000313" key="1">
    <source>
        <dbReference type="EMBL" id="KAJ8647343.1"/>
    </source>
</evidence>